<dbReference type="AlphaFoldDB" id="A0A914BBN2"/>
<evidence type="ECO:0000256" key="2">
    <source>
        <dbReference type="ARBA" id="ARBA00013578"/>
    </source>
</evidence>
<keyword evidence="7" id="KW-1185">Reference proteome</keyword>
<dbReference type="EnsemblMetazoa" id="XM_038217710.1">
    <property type="protein sequence ID" value="XP_038073638.1"/>
    <property type="gene ID" value="LOC119741811"/>
</dbReference>
<dbReference type="FunFam" id="1.20.5.110:FF:000025">
    <property type="entry name" value="Putative WASH complex subunit CCDC53"/>
    <property type="match status" value="1"/>
</dbReference>
<dbReference type="PANTHER" id="PTHR13015:SF0">
    <property type="entry name" value="WASH COMPLEX SUBUNIT 3"/>
    <property type="match status" value="1"/>
</dbReference>
<evidence type="ECO:0000256" key="4">
    <source>
        <dbReference type="ARBA" id="ARBA00030721"/>
    </source>
</evidence>
<dbReference type="Gene3D" id="1.20.5.110">
    <property type="match status" value="1"/>
</dbReference>
<dbReference type="Proteomes" id="UP000887568">
    <property type="component" value="Unplaced"/>
</dbReference>
<evidence type="ECO:0000256" key="3">
    <source>
        <dbReference type="ARBA" id="ARBA00023054"/>
    </source>
</evidence>
<dbReference type="GO" id="GO:0030041">
    <property type="term" value="P:actin filament polymerization"/>
    <property type="evidence" value="ECO:0007669"/>
    <property type="project" value="TreeGrafter"/>
</dbReference>
<evidence type="ECO:0000313" key="6">
    <source>
        <dbReference type="EnsemblMetazoa" id="XP_038073638.1"/>
    </source>
</evidence>
<evidence type="ECO:0000313" key="7">
    <source>
        <dbReference type="Proteomes" id="UP000887568"/>
    </source>
</evidence>
<evidence type="ECO:0000256" key="5">
    <source>
        <dbReference type="SAM" id="MobiDB-lite"/>
    </source>
</evidence>
<evidence type="ECO:0000256" key="1">
    <source>
        <dbReference type="ARBA" id="ARBA00006290"/>
    </source>
</evidence>
<dbReference type="OMA" id="FGNKMED"/>
<keyword evidence="3" id="KW-0175">Coiled coil</keyword>
<dbReference type="InterPro" id="IPR019309">
    <property type="entry name" value="WASHC3"/>
</dbReference>
<dbReference type="OrthoDB" id="268027at2759"/>
<dbReference type="Pfam" id="PF10152">
    <property type="entry name" value="CCDC53"/>
    <property type="match status" value="1"/>
</dbReference>
<feature type="region of interest" description="Disordered" evidence="5">
    <location>
        <begin position="130"/>
        <end position="160"/>
    </location>
</feature>
<dbReference type="PANTHER" id="PTHR13015">
    <property type="entry name" value="PROTEIN AD-016-RELATED"/>
    <property type="match status" value="1"/>
</dbReference>
<feature type="compositionally biased region" description="Acidic residues" evidence="5">
    <location>
        <begin position="225"/>
        <end position="243"/>
    </location>
</feature>
<dbReference type="GO" id="GO:0006887">
    <property type="term" value="P:exocytosis"/>
    <property type="evidence" value="ECO:0007669"/>
    <property type="project" value="TreeGrafter"/>
</dbReference>
<proteinExistence type="inferred from homology"/>
<comment type="similarity">
    <text evidence="1">Belongs to the CCDC53 family.</text>
</comment>
<sequence length="243" mass="26399">MLMRAWEHSSAILCISPISFPSFNVYAKSYNVVKRNCNFFSDIPPTMDADGLPLVGPGVDLTKVGAIHPKRMLAFLNHFVTHTTRFLNKFSCVCEQKLSDLNTRIQKLEVTMNILEAKLASIPGLEGVTVEVPPAPGPTPESQPAAAANLPALPPSEEQDLPAVEAAPEAPPTMTVSQDPRYLKYFKMINMGVPVGALRQKLLLDGLNPDLLDTPNAPAPPAVQDDSDSDFSESSEEPEEFSD</sequence>
<organism evidence="6 7">
    <name type="scientific">Patiria miniata</name>
    <name type="common">Bat star</name>
    <name type="synonym">Asterina miniata</name>
    <dbReference type="NCBI Taxonomy" id="46514"/>
    <lineage>
        <taxon>Eukaryota</taxon>
        <taxon>Metazoa</taxon>
        <taxon>Echinodermata</taxon>
        <taxon>Eleutherozoa</taxon>
        <taxon>Asterozoa</taxon>
        <taxon>Asteroidea</taxon>
        <taxon>Valvatacea</taxon>
        <taxon>Valvatida</taxon>
        <taxon>Asterinidae</taxon>
        <taxon>Patiria</taxon>
    </lineage>
</organism>
<accession>A0A914BBN2</accession>
<protein>
    <recommendedName>
        <fullName evidence="2">WASH complex subunit 3</fullName>
    </recommendedName>
    <alternativeName>
        <fullName evidence="4">Coiled-coil domain-containing protein 53</fullName>
    </alternativeName>
</protein>
<dbReference type="GeneID" id="119741811"/>
<dbReference type="RefSeq" id="XP_038073638.1">
    <property type="nucleotide sequence ID" value="XM_038217710.1"/>
</dbReference>
<reference evidence="6" key="1">
    <citation type="submission" date="2022-11" db="UniProtKB">
        <authorList>
            <consortium name="EnsemblMetazoa"/>
        </authorList>
    </citation>
    <scope>IDENTIFICATION</scope>
</reference>
<feature type="region of interest" description="Disordered" evidence="5">
    <location>
        <begin position="207"/>
        <end position="243"/>
    </location>
</feature>
<dbReference type="GO" id="GO:0071203">
    <property type="term" value="C:WASH complex"/>
    <property type="evidence" value="ECO:0007669"/>
    <property type="project" value="InterPro"/>
</dbReference>
<name>A0A914BBN2_PATMI</name>